<evidence type="ECO:0000313" key="3">
    <source>
        <dbReference type="EMBL" id="RED63297.1"/>
    </source>
</evidence>
<dbReference type="EMBL" id="QRDY01000004">
    <property type="protein sequence ID" value="RED63297.1"/>
    <property type="molecule type" value="Genomic_DNA"/>
</dbReference>
<dbReference type="Pfam" id="PF02615">
    <property type="entry name" value="Ldh_2"/>
    <property type="match status" value="2"/>
</dbReference>
<comment type="similarity">
    <text evidence="1">Belongs to the LDH2/MDH2 oxidoreductase family.</text>
</comment>
<evidence type="ECO:0000256" key="1">
    <source>
        <dbReference type="ARBA" id="ARBA00006056"/>
    </source>
</evidence>
<dbReference type="SUPFAM" id="SSF89733">
    <property type="entry name" value="L-sulfolactate dehydrogenase-like"/>
    <property type="match status" value="1"/>
</dbReference>
<protein>
    <submittedName>
        <fullName evidence="3">LDH2 family malate/lactate/ureidoglycolate dehydrogenase</fullName>
    </submittedName>
</protein>
<organism evidence="3 4">
    <name type="scientific">Cohnella lupini</name>
    <dbReference type="NCBI Taxonomy" id="1294267"/>
    <lineage>
        <taxon>Bacteria</taxon>
        <taxon>Bacillati</taxon>
        <taxon>Bacillota</taxon>
        <taxon>Bacilli</taxon>
        <taxon>Bacillales</taxon>
        <taxon>Paenibacillaceae</taxon>
        <taxon>Cohnella</taxon>
    </lineage>
</organism>
<dbReference type="GO" id="GO:0016491">
    <property type="term" value="F:oxidoreductase activity"/>
    <property type="evidence" value="ECO:0007669"/>
    <property type="project" value="UniProtKB-KW"/>
</dbReference>
<dbReference type="InterPro" id="IPR036111">
    <property type="entry name" value="Mal/L-sulfo/L-lacto_DH-like_sf"/>
</dbReference>
<dbReference type="Proteomes" id="UP000256869">
    <property type="component" value="Unassembled WGS sequence"/>
</dbReference>
<dbReference type="AlphaFoldDB" id="A0A3D9INL4"/>
<name>A0A3D9INL4_9BACL</name>
<sequence>MNKLQDHYATVPAEKLKSFVASLTQQAGMSEEKSLLLADLLVENDLRGVFSHGSRQVATYARIMRDGLINPNPDVKVISETPATLLVDGDGGLGYFPAFRAAELLVEKCRACGIAAAVTRNHGHIGAAGIYSRVLAEHDLIGYVTSGHQLSLNADQSIMKAAGESPMSFAVPAGDSSAMVLDFGAMHDLYEDSPHREELIRLTPGLVFRNMGLGFMCQALGGFLAGVPVEQERATYTFKGANQGSLIIALDAAKFGSLDAFKDEMDRYMQLTAEMQPLPGFDRATLPGVLEAERERKWGASGIPIGEEHRSVLEQAAREFGIELPF</sequence>
<dbReference type="PANTHER" id="PTHR11091:SF0">
    <property type="entry name" value="MALATE DEHYDROGENASE"/>
    <property type="match status" value="1"/>
</dbReference>
<comment type="caution">
    <text evidence="3">The sequence shown here is derived from an EMBL/GenBank/DDBJ whole genome shotgun (WGS) entry which is preliminary data.</text>
</comment>
<keyword evidence="2" id="KW-0560">Oxidoreductase</keyword>
<dbReference type="InterPro" id="IPR043144">
    <property type="entry name" value="Mal/L-sulf/L-lact_DH-like_ah"/>
</dbReference>
<dbReference type="RefSeq" id="WP_181907347.1">
    <property type="nucleotide sequence ID" value="NZ_QRDY01000004.1"/>
</dbReference>
<dbReference type="PANTHER" id="PTHR11091">
    <property type="entry name" value="OXIDOREDUCTASE-RELATED"/>
    <property type="match status" value="1"/>
</dbReference>
<gene>
    <name evidence="3" type="ORF">DFP95_104292</name>
</gene>
<evidence type="ECO:0000313" key="4">
    <source>
        <dbReference type="Proteomes" id="UP000256869"/>
    </source>
</evidence>
<accession>A0A3D9INL4</accession>
<reference evidence="3 4" key="1">
    <citation type="submission" date="2018-07" db="EMBL/GenBank/DDBJ databases">
        <title>Genomic Encyclopedia of Type Strains, Phase III (KMG-III): the genomes of soil and plant-associated and newly described type strains.</title>
        <authorList>
            <person name="Whitman W."/>
        </authorList>
    </citation>
    <scope>NUCLEOTIDE SEQUENCE [LARGE SCALE GENOMIC DNA]</scope>
    <source>
        <strain evidence="3 4">CECT 8236</strain>
    </source>
</reference>
<proteinExistence type="inferred from homology"/>
<dbReference type="InterPro" id="IPR043143">
    <property type="entry name" value="Mal/L-sulf/L-lact_DH-like_NADP"/>
</dbReference>
<dbReference type="Gene3D" id="3.30.1370.60">
    <property type="entry name" value="Hypothetical oxidoreductase yiak, domain 2"/>
    <property type="match status" value="1"/>
</dbReference>
<dbReference type="Gene3D" id="1.10.1530.10">
    <property type="match status" value="1"/>
</dbReference>
<keyword evidence="4" id="KW-1185">Reference proteome</keyword>
<dbReference type="InterPro" id="IPR003767">
    <property type="entry name" value="Malate/L-lactate_DH-like"/>
</dbReference>
<evidence type="ECO:0000256" key="2">
    <source>
        <dbReference type="ARBA" id="ARBA00023002"/>
    </source>
</evidence>